<evidence type="ECO:0000256" key="2">
    <source>
        <dbReference type="ARBA" id="ARBA00023015"/>
    </source>
</evidence>
<evidence type="ECO:0000313" key="6">
    <source>
        <dbReference type="EMBL" id="RJF92759.1"/>
    </source>
</evidence>
<evidence type="ECO:0000313" key="7">
    <source>
        <dbReference type="Proteomes" id="UP000265955"/>
    </source>
</evidence>
<dbReference type="InterPro" id="IPR005119">
    <property type="entry name" value="LysR_subst-bd"/>
</dbReference>
<dbReference type="PANTHER" id="PTHR30346:SF17">
    <property type="entry name" value="LYSR FAMILY TRANSCRIPTIONAL REGULATOR"/>
    <property type="match status" value="1"/>
</dbReference>
<evidence type="ECO:0000256" key="3">
    <source>
        <dbReference type="ARBA" id="ARBA00023125"/>
    </source>
</evidence>
<dbReference type="Proteomes" id="UP000265955">
    <property type="component" value="Unassembled WGS sequence"/>
</dbReference>
<evidence type="ECO:0000256" key="4">
    <source>
        <dbReference type="ARBA" id="ARBA00023163"/>
    </source>
</evidence>
<dbReference type="PROSITE" id="PS50931">
    <property type="entry name" value="HTH_LYSR"/>
    <property type="match status" value="1"/>
</dbReference>
<dbReference type="GO" id="GO:0032993">
    <property type="term" value="C:protein-DNA complex"/>
    <property type="evidence" value="ECO:0007669"/>
    <property type="project" value="TreeGrafter"/>
</dbReference>
<dbReference type="SUPFAM" id="SSF53850">
    <property type="entry name" value="Periplasmic binding protein-like II"/>
    <property type="match status" value="1"/>
</dbReference>
<dbReference type="GO" id="GO:0003700">
    <property type="term" value="F:DNA-binding transcription factor activity"/>
    <property type="evidence" value="ECO:0007669"/>
    <property type="project" value="InterPro"/>
</dbReference>
<gene>
    <name evidence="6" type="ORF">D3871_24815</name>
</gene>
<proteinExistence type="inferred from homology"/>
<dbReference type="SUPFAM" id="SSF46785">
    <property type="entry name" value="Winged helix' DNA-binding domain"/>
    <property type="match status" value="1"/>
</dbReference>
<dbReference type="Gene3D" id="1.10.10.10">
    <property type="entry name" value="Winged helix-like DNA-binding domain superfamily/Winged helix DNA-binding domain"/>
    <property type="match status" value="1"/>
</dbReference>
<dbReference type="Pfam" id="PF00126">
    <property type="entry name" value="HTH_1"/>
    <property type="match status" value="1"/>
</dbReference>
<dbReference type="PANTHER" id="PTHR30346">
    <property type="entry name" value="TRANSCRIPTIONAL DUAL REGULATOR HCAR-RELATED"/>
    <property type="match status" value="1"/>
</dbReference>
<organism evidence="6 7">
    <name type="scientific">Noviherbaspirillum saxi</name>
    <dbReference type="NCBI Taxonomy" id="2320863"/>
    <lineage>
        <taxon>Bacteria</taxon>
        <taxon>Pseudomonadati</taxon>
        <taxon>Pseudomonadota</taxon>
        <taxon>Betaproteobacteria</taxon>
        <taxon>Burkholderiales</taxon>
        <taxon>Oxalobacteraceae</taxon>
        <taxon>Noviherbaspirillum</taxon>
    </lineage>
</organism>
<dbReference type="EMBL" id="QYUO01000003">
    <property type="protein sequence ID" value="RJF92759.1"/>
    <property type="molecule type" value="Genomic_DNA"/>
</dbReference>
<comment type="similarity">
    <text evidence="1">Belongs to the LysR transcriptional regulatory family.</text>
</comment>
<dbReference type="FunFam" id="1.10.10.10:FF:000001">
    <property type="entry name" value="LysR family transcriptional regulator"/>
    <property type="match status" value="1"/>
</dbReference>
<protein>
    <submittedName>
        <fullName evidence="6">LysR family transcriptional regulator</fullName>
    </submittedName>
</protein>
<evidence type="ECO:0000259" key="5">
    <source>
        <dbReference type="PROSITE" id="PS50931"/>
    </source>
</evidence>
<reference evidence="7" key="1">
    <citation type="submission" date="2018-09" db="EMBL/GenBank/DDBJ databases">
        <authorList>
            <person name="Zhu H."/>
        </authorList>
    </citation>
    <scope>NUCLEOTIDE SEQUENCE [LARGE SCALE GENOMIC DNA]</scope>
    <source>
        <strain evidence="7">K1R23-30</strain>
    </source>
</reference>
<keyword evidence="3" id="KW-0238">DNA-binding</keyword>
<feature type="domain" description="HTH lysR-type" evidence="5">
    <location>
        <begin position="1"/>
        <end position="58"/>
    </location>
</feature>
<dbReference type="RefSeq" id="WP_119772750.1">
    <property type="nucleotide sequence ID" value="NZ_QYUO01000003.1"/>
</dbReference>
<dbReference type="OrthoDB" id="8807047at2"/>
<name>A0A3A3G0A6_9BURK</name>
<keyword evidence="4" id="KW-0804">Transcription</keyword>
<evidence type="ECO:0000256" key="1">
    <source>
        <dbReference type="ARBA" id="ARBA00009437"/>
    </source>
</evidence>
<comment type="caution">
    <text evidence="6">The sequence shown here is derived from an EMBL/GenBank/DDBJ whole genome shotgun (WGS) entry which is preliminary data.</text>
</comment>
<dbReference type="Pfam" id="PF03466">
    <property type="entry name" value="LysR_substrate"/>
    <property type="match status" value="1"/>
</dbReference>
<dbReference type="InterPro" id="IPR000847">
    <property type="entry name" value="LysR_HTH_N"/>
</dbReference>
<keyword evidence="2" id="KW-0805">Transcription regulation</keyword>
<dbReference type="Gene3D" id="3.40.190.10">
    <property type="entry name" value="Periplasmic binding protein-like II"/>
    <property type="match status" value="2"/>
</dbReference>
<dbReference type="InterPro" id="IPR036390">
    <property type="entry name" value="WH_DNA-bd_sf"/>
</dbReference>
<keyword evidence="7" id="KW-1185">Reference proteome</keyword>
<dbReference type="InterPro" id="IPR036388">
    <property type="entry name" value="WH-like_DNA-bd_sf"/>
</dbReference>
<accession>A0A3A3G0A6</accession>
<sequence length="302" mass="32830">MDLRRIRHFVVLAETLNFRRAAERLHMAQPPLSVSIQKLEAELGTKLFVRAPNGVSLTPSGEAALAEARRLLFHGSQFAQIAQSASDGTGGTLQVGFVGSTTFGMLQKLVPLFRAEYPGVELILREATSARIVQMVEEDSLDVGLVRTPLLRSSAATLVPLERDQFIAALPRSNRLVNKGLLALGDLAEESFIMYARTEAAGLHGAAMLACQQAGFLPRITQEAVQVQTVLALVESGLGVALVPSVMQRFVNDKIVYRALTDFPASAEIGLALIYLPQRETPAARHFRMLACREFPVPGRGM</sequence>
<dbReference type="GO" id="GO:0003677">
    <property type="term" value="F:DNA binding"/>
    <property type="evidence" value="ECO:0007669"/>
    <property type="project" value="UniProtKB-KW"/>
</dbReference>
<dbReference type="AlphaFoldDB" id="A0A3A3G0A6"/>
<dbReference type="CDD" id="cd08414">
    <property type="entry name" value="PBP2_LTTR_aromatics_like"/>
    <property type="match status" value="1"/>
</dbReference>
<dbReference type="PRINTS" id="PR00039">
    <property type="entry name" value="HTHLYSR"/>
</dbReference>